<evidence type="ECO:0000313" key="1">
    <source>
        <dbReference type="EMBL" id="SIP89440.1"/>
    </source>
</evidence>
<dbReference type="OrthoDB" id="7056813at2"/>
<evidence type="ECO:0000313" key="2">
    <source>
        <dbReference type="Proteomes" id="UP000323956"/>
    </source>
</evidence>
<protein>
    <recommendedName>
        <fullName evidence="3">Tetracyclin repressor-like C-terminal domain-containing protein</fullName>
    </recommendedName>
</protein>
<gene>
    <name evidence="1" type="ORF">SAMN05421641_101238</name>
</gene>
<dbReference type="Proteomes" id="UP000323956">
    <property type="component" value="Unassembled WGS sequence"/>
</dbReference>
<dbReference type="EMBL" id="FTMK01000001">
    <property type="protein sequence ID" value="SIP89440.1"/>
    <property type="molecule type" value="Genomic_DNA"/>
</dbReference>
<sequence>MEGRGNIYQGLIFAAQDYLEGNGRLPDDPAELAGYGKASAQEIRDIFQSREDLCEGLVYHAVTLLNDALREGVIGANTSDPIEQLHSIAHSYLAWAEANPTLFKLLVDGLCGPIRPDSALHRYTSSMRDLYHRKLTEAQQLGILSEDADIELSTMMLHCLVKGGNMMFLTRSTDPWFDGDARSTRDLAESIFAEFMRNLLRANAPAAPGTGKPGA</sequence>
<evidence type="ECO:0008006" key="3">
    <source>
        <dbReference type="Google" id="ProtNLM"/>
    </source>
</evidence>
<name>A0A1N6NBK6_9RHOB</name>
<reference evidence="1 2" key="1">
    <citation type="submission" date="2017-01" db="EMBL/GenBank/DDBJ databases">
        <authorList>
            <person name="Varghese N."/>
            <person name="Submissions S."/>
        </authorList>
    </citation>
    <scope>NUCLEOTIDE SEQUENCE [LARGE SCALE GENOMIC DNA]</scope>
    <source>
        <strain evidence="1 2">ATCC 700171</strain>
    </source>
</reference>
<proteinExistence type="predicted"/>
<dbReference type="SUPFAM" id="SSF48498">
    <property type="entry name" value="Tetracyclin repressor-like, C-terminal domain"/>
    <property type="match status" value="1"/>
</dbReference>
<dbReference type="AlphaFoldDB" id="A0A1N6NBK6"/>
<accession>A0A1N6NBK6</accession>
<organism evidence="1 2">
    <name type="scientific">Paracoccus thiocyanatus</name>
    <dbReference type="NCBI Taxonomy" id="34006"/>
    <lineage>
        <taxon>Bacteria</taxon>
        <taxon>Pseudomonadati</taxon>
        <taxon>Pseudomonadota</taxon>
        <taxon>Alphaproteobacteria</taxon>
        <taxon>Rhodobacterales</taxon>
        <taxon>Paracoccaceae</taxon>
        <taxon>Paracoccus</taxon>
    </lineage>
</organism>
<dbReference type="Gene3D" id="1.10.357.10">
    <property type="entry name" value="Tetracycline Repressor, domain 2"/>
    <property type="match status" value="1"/>
</dbReference>
<dbReference type="InterPro" id="IPR036271">
    <property type="entry name" value="Tet_transcr_reg_TetR-rel_C_sf"/>
</dbReference>
<dbReference type="RefSeq" id="WP_149763653.1">
    <property type="nucleotide sequence ID" value="NZ_FTMK01000001.1"/>
</dbReference>